<dbReference type="RefSeq" id="WP_012706586.1">
    <property type="nucleotide sequence ID" value="NC_012586.1"/>
</dbReference>
<evidence type="ECO:0000313" key="4">
    <source>
        <dbReference type="EMBL" id="ACP21987.1"/>
    </source>
</evidence>
<accession>Q6W1B8</accession>
<geneLocation type="plasmid" evidence="3">
    <name>megaplasmid 2</name>
</geneLocation>
<geneLocation type="plasmid" evidence="5">
    <name>sym pNGR234b</name>
</geneLocation>
<dbReference type="OrthoDB" id="5642573at2"/>
<gene>
    <name evidence="4" type="ordered locus">NGR_b05280</name>
    <name evidence="3" type="ORF">RNGR00325</name>
</gene>
<dbReference type="KEGG" id="rhi:NGR_b05280"/>
<evidence type="ECO:0000259" key="2">
    <source>
        <dbReference type="Pfam" id="PF08241"/>
    </source>
</evidence>
<dbReference type="SUPFAM" id="SSF53335">
    <property type="entry name" value="S-adenosyl-L-methionine-dependent methyltransferases"/>
    <property type="match status" value="1"/>
</dbReference>
<organism evidence="3">
    <name type="scientific">Sinorhizobium fredii (strain NBRC 101917 / NGR234)</name>
    <dbReference type="NCBI Taxonomy" id="394"/>
    <lineage>
        <taxon>Bacteria</taxon>
        <taxon>Pseudomonadati</taxon>
        <taxon>Pseudomonadota</taxon>
        <taxon>Alphaproteobacteria</taxon>
        <taxon>Hyphomicrobiales</taxon>
        <taxon>Rhizobiaceae</taxon>
        <taxon>Sinorhizobium/Ensifer group</taxon>
        <taxon>Sinorhizobium</taxon>
    </lineage>
</organism>
<dbReference type="InterPro" id="IPR013216">
    <property type="entry name" value="Methyltransf_11"/>
</dbReference>
<dbReference type="GO" id="GO:0008757">
    <property type="term" value="F:S-adenosylmethionine-dependent methyltransferase activity"/>
    <property type="evidence" value="ECO:0007669"/>
    <property type="project" value="InterPro"/>
</dbReference>
<sequence length="287" mass="31231">MTLTPAPSRPNTKAAPPKRCTALLEYIRRDYNLIALDVGAGSGRDAAWLASLGYEVVAAEPAAGMRIEAQRRHPDPRIRWLDDRLPDLAVVHRLGLAFDLILLSAVWMHVPPPARARAFRKLATLLKPGGVVLISLREGPSEPNRPMWPAPVGEVEALARTHGLAVLRAVTSQDQFGRNEVRWTGMCLRLPDDGAGALPLLRGIVLNDEKSSTYKLGLLRAVARVADATPALAVPHADEDVVDIPLGMVALNWIRMYLPLVSAGCRRRPATQGRTAWASPRQASVNC</sequence>
<reference evidence="5" key="2">
    <citation type="journal article" date="2004" name="J. Bacteriol.">
        <title>An evolutionary hot spot: the pNGR234b replicon of Rhizobium sp. strain NGR234.</title>
        <authorList>
            <person name="Streit W.R."/>
            <person name="Schmitz R.A."/>
            <person name="Perret X."/>
            <person name="Staehelin C."/>
            <person name="Deakin W.J."/>
            <person name="Raasch C."/>
            <person name="Liesegang H."/>
            <person name="Broughton W.J."/>
        </authorList>
    </citation>
    <scope>NUCLEOTIDE SEQUENCE [LARGE SCALE GENOMIC DNA]</scope>
    <source>
        <strain evidence="5">NBRC 101917 / NGR234</strain>
        <plasmid evidence="4">pNGR234b</plasmid>
        <plasmid evidence="5">sym pNGR234b</plasmid>
    </source>
</reference>
<dbReference type="PATRIC" id="fig|394.7.peg.969"/>
<dbReference type="Pfam" id="PF08241">
    <property type="entry name" value="Methyltransf_11"/>
    <property type="match status" value="1"/>
</dbReference>
<dbReference type="GO" id="GO:0032259">
    <property type="term" value="P:methylation"/>
    <property type="evidence" value="ECO:0007669"/>
    <property type="project" value="UniProtKB-KW"/>
</dbReference>
<dbReference type="EMBL" id="CP000874">
    <property type="protein sequence ID" value="ACP21987.1"/>
    <property type="molecule type" value="Genomic_DNA"/>
</dbReference>
<geneLocation type="plasmid" evidence="4">
    <name>pNGR234b</name>
</geneLocation>
<proteinExistence type="predicted"/>
<evidence type="ECO:0000313" key="3">
    <source>
        <dbReference type="EMBL" id="AAQ87450.1"/>
    </source>
</evidence>
<dbReference type="InterPro" id="IPR029063">
    <property type="entry name" value="SAM-dependent_MTases_sf"/>
</dbReference>
<dbReference type="PANTHER" id="PTHR43861:SF3">
    <property type="entry name" value="PUTATIVE (AFU_ORTHOLOGUE AFUA_2G14390)-RELATED"/>
    <property type="match status" value="1"/>
</dbReference>
<evidence type="ECO:0000256" key="1">
    <source>
        <dbReference type="ARBA" id="ARBA00022679"/>
    </source>
</evidence>
<dbReference type="EMBL" id="AY316747">
    <property type="protein sequence ID" value="AAQ87450.1"/>
    <property type="molecule type" value="Genomic_DNA"/>
</dbReference>
<keyword evidence="1" id="KW-0808">Transferase</keyword>
<keyword evidence="4" id="KW-0489">Methyltransferase</keyword>
<keyword evidence="5" id="KW-1185">Reference proteome</keyword>
<dbReference type="Gene3D" id="3.40.50.150">
    <property type="entry name" value="Vaccinia Virus protein VP39"/>
    <property type="match status" value="1"/>
</dbReference>
<reference evidence="3" key="1">
    <citation type="submission" date="2003-06" db="EMBL/GenBank/DDBJ databases">
        <title>Comparative DNA analysis of two large contigs of the Rhizobium sp. NGR234 megaplasmid 2.</title>
        <authorList>
            <person name="Broughton W.J."/>
            <person name="Perret X."/>
            <person name="Staehelin C."/>
            <person name="Schmitz R.A."/>
            <person name="Raasch C."/>
            <person name="Liesegang H."/>
            <person name="Gottschalk G."/>
            <person name="Streit W.R."/>
        </authorList>
    </citation>
    <scope>NUCLEOTIDE SEQUENCE</scope>
    <source>
        <strain evidence="3">NGR234</strain>
        <plasmid evidence="3">megaplasmid 2</plasmid>
    </source>
</reference>
<dbReference type="AlphaFoldDB" id="Q6W1B8"/>
<dbReference type="CDD" id="cd02440">
    <property type="entry name" value="AdoMet_MTases"/>
    <property type="match status" value="1"/>
</dbReference>
<protein>
    <submittedName>
        <fullName evidence="4">Methyltransferase type 11</fullName>
    </submittedName>
</protein>
<reference evidence="4 5" key="3">
    <citation type="journal article" date="2009" name="Appl. Environ. Microbiol.">
        <title>Rhizobium sp. strain NGR234 possesses a remarkable number of secretion systems.</title>
        <authorList>
            <person name="Schmeisser C."/>
            <person name="Liesegang H."/>
            <person name="Krysciak D."/>
            <person name="Bakkou N."/>
            <person name="Le Quere A."/>
            <person name="Wollherr A."/>
            <person name="Heinemeyer I."/>
            <person name="Morgenstern B."/>
            <person name="Pommerening-Roeser A."/>
            <person name="Flores M."/>
            <person name="Palacios R."/>
            <person name="Brenner S."/>
            <person name="Gottschalk G."/>
            <person name="Schmitz R.A."/>
            <person name="Broughton W.J."/>
            <person name="Perret X."/>
            <person name="Strittmatter A.W."/>
            <person name="Streit W.R."/>
        </authorList>
    </citation>
    <scope>NUCLEOTIDE SEQUENCE [LARGE SCALE GENOMIC DNA]</scope>
    <source>
        <strain evidence="5">NBRC 101917 / NGR234</strain>
        <strain evidence="4">NGR234</strain>
        <plasmid evidence="4">pNGR234b</plasmid>
        <plasmid evidence="5">sym pNGR234b</plasmid>
    </source>
</reference>
<evidence type="ECO:0000313" key="5">
    <source>
        <dbReference type="Proteomes" id="UP000001054"/>
    </source>
</evidence>
<dbReference type="HOGENOM" id="CLU_969348_0_0_5"/>
<feature type="domain" description="Methyltransferase type 11" evidence="2">
    <location>
        <begin position="36"/>
        <end position="134"/>
    </location>
</feature>
<keyword evidence="3" id="KW-0614">Plasmid</keyword>
<dbReference type="PANTHER" id="PTHR43861">
    <property type="entry name" value="TRANS-ACONITATE 2-METHYLTRANSFERASE-RELATED"/>
    <property type="match status" value="1"/>
</dbReference>
<dbReference type="Proteomes" id="UP000001054">
    <property type="component" value="Plasmid pNGR234b"/>
</dbReference>
<name>Q6W1B8_SINFN</name>